<evidence type="ECO:0000313" key="2">
    <source>
        <dbReference type="EMBL" id="MCJ0742733.1"/>
    </source>
</evidence>
<organism evidence="2 3">
    <name type="scientific">Pedobacter montanisoli</name>
    <dbReference type="NCBI Taxonomy" id="2923277"/>
    <lineage>
        <taxon>Bacteria</taxon>
        <taxon>Pseudomonadati</taxon>
        <taxon>Bacteroidota</taxon>
        <taxon>Sphingobacteriia</taxon>
        <taxon>Sphingobacteriales</taxon>
        <taxon>Sphingobacteriaceae</taxon>
        <taxon>Pedobacter</taxon>
    </lineage>
</organism>
<protein>
    <submittedName>
        <fullName evidence="2">DUF1003 domain-containing protein</fullName>
    </submittedName>
</protein>
<evidence type="ECO:0000256" key="1">
    <source>
        <dbReference type="SAM" id="Phobius"/>
    </source>
</evidence>
<keyword evidence="1" id="KW-1133">Transmembrane helix</keyword>
<keyword evidence="1" id="KW-0472">Membrane</keyword>
<reference evidence="2" key="1">
    <citation type="submission" date="2022-03" db="EMBL/GenBank/DDBJ databases">
        <authorList>
            <person name="Woo C.Y."/>
        </authorList>
    </citation>
    <scope>NUCLEOTIDE SEQUENCE</scope>
    <source>
        <strain evidence="2">CYS-01</strain>
    </source>
</reference>
<dbReference type="PANTHER" id="PTHR41386:SF1">
    <property type="entry name" value="MEMBRANE PROTEIN"/>
    <property type="match status" value="1"/>
</dbReference>
<feature type="transmembrane region" description="Helical" evidence="1">
    <location>
        <begin position="147"/>
        <end position="170"/>
    </location>
</feature>
<dbReference type="Proteomes" id="UP001165460">
    <property type="component" value="Unassembled WGS sequence"/>
</dbReference>
<gene>
    <name evidence="2" type="ORF">MMF97_08435</name>
</gene>
<feature type="transmembrane region" description="Helical" evidence="1">
    <location>
        <begin position="119"/>
        <end position="141"/>
    </location>
</feature>
<accession>A0ABS9ZWQ6</accession>
<dbReference type="PANTHER" id="PTHR41386">
    <property type="entry name" value="INTEGRAL MEMBRANE PROTEIN-RELATED"/>
    <property type="match status" value="1"/>
</dbReference>
<keyword evidence="3" id="KW-1185">Reference proteome</keyword>
<keyword evidence="1" id="KW-0812">Transmembrane</keyword>
<evidence type="ECO:0000313" key="3">
    <source>
        <dbReference type="Proteomes" id="UP001165460"/>
    </source>
</evidence>
<dbReference type="Pfam" id="PF06210">
    <property type="entry name" value="DUF1003"/>
    <property type="match status" value="1"/>
</dbReference>
<dbReference type="EMBL" id="JALGBH010000002">
    <property type="protein sequence ID" value="MCJ0742733.1"/>
    <property type="molecule type" value="Genomic_DNA"/>
</dbReference>
<name>A0ABS9ZWQ6_9SPHI</name>
<sequence length="237" mass="27010">MTKVQSFNSAVSNKEFPAAEKVLGSSIRNSIFNFIQKDCPTFDRTSALSISELNYYRQKYISEYLVKEIGEVGELEKQVINALVDTDTVTDKLNDANDRQGLTRGQAIADKVASFGGSWTFIISFAVFLLLWIGANVYFLANKGFDPYPFILLNLILSCLAAIQAPVIMMSQNRQEEKDRERAKSDYIINLKSELEIRTLHEKIDHLIMNQQQELLEIQKVQIEMMTDILKQLKKAT</sequence>
<dbReference type="RefSeq" id="WP_243361463.1">
    <property type="nucleotide sequence ID" value="NZ_JALGBH010000002.1"/>
</dbReference>
<dbReference type="InterPro" id="IPR010406">
    <property type="entry name" value="DUF1003"/>
</dbReference>
<proteinExistence type="predicted"/>
<comment type="caution">
    <text evidence="2">The sequence shown here is derived from an EMBL/GenBank/DDBJ whole genome shotgun (WGS) entry which is preliminary data.</text>
</comment>